<dbReference type="Gene3D" id="3.40.50.10310">
    <property type="entry name" value="Creatininase"/>
    <property type="match status" value="1"/>
</dbReference>
<name>A0A7X5UN90_9PSEU</name>
<dbReference type="EMBL" id="JAAOYM010000001">
    <property type="protein sequence ID" value="NIJ11132.1"/>
    <property type="molecule type" value="Genomic_DNA"/>
</dbReference>
<dbReference type="GO" id="GO:0047789">
    <property type="term" value="F:creatininase activity"/>
    <property type="evidence" value="ECO:0007669"/>
    <property type="project" value="UniProtKB-EC"/>
</dbReference>
<dbReference type="RefSeq" id="WP_167168015.1">
    <property type="nucleotide sequence ID" value="NZ_JAAOYM010000001.1"/>
</dbReference>
<dbReference type="PANTHER" id="PTHR35005:SF1">
    <property type="entry name" value="2-AMINO-5-FORMYLAMINO-6-RIBOSYLAMINOPYRIMIDIN-4(3H)-ONE 5'-MONOPHOSPHATE DEFORMYLASE"/>
    <property type="match status" value="1"/>
</dbReference>
<dbReference type="GO" id="GO:0009231">
    <property type="term" value="P:riboflavin biosynthetic process"/>
    <property type="evidence" value="ECO:0007669"/>
    <property type="project" value="TreeGrafter"/>
</dbReference>
<keyword evidence="3 6" id="KW-0378">Hydrolase</keyword>
<dbReference type="InterPro" id="IPR003785">
    <property type="entry name" value="Creatininase/forma_Hydrolase"/>
</dbReference>
<protein>
    <submittedName>
        <fullName evidence="6">Creatinine amidohydrolase</fullName>
        <ecNumber evidence="6">3.5.2.10</ecNumber>
    </submittedName>
</protein>
<dbReference type="GO" id="GO:0016811">
    <property type="term" value="F:hydrolase activity, acting on carbon-nitrogen (but not peptide) bonds, in linear amides"/>
    <property type="evidence" value="ECO:0007669"/>
    <property type="project" value="TreeGrafter"/>
</dbReference>
<evidence type="ECO:0000313" key="6">
    <source>
        <dbReference type="EMBL" id="NIJ11132.1"/>
    </source>
</evidence>
<dbReference type="GO" id="GO:0046872">
    <property type="term" value="F:metal ion binding"/>
    <property type="evidence" value="ECO:0007669"/>
    <property type="project" value="UniProtKB-KW"/>
</dbReference>
<evidence type="ECO:0000313" key="7">
    <source>
        <dbReference type="Proteomes" id="UP000545493"/>
    </source>
</evidence>
<organism evidence="6 7">
    <name type="scientific">Saccharomonospora amisosensis</name>
    <dbReference type="NCBI Taxonomy" id="1128677"/>
    <lineage>
        <taxon>Bacteria</taxon>
        <taxon>Bacillati</taxon>
        <taxon>Actinomycetota</taxon>
        <taxon>Actinomycetes</taxon>
        <taxon>Pseudonocardiales</taxon>
        <taxon>Pseudonocardiaceae</taxon>
        <taxon>Saccharomonospora</taxon>
    </lineage>
</organism>
<dbReference type="InterPro" id="IPR024087">
    <property type="entry name" value="Creatininase-like_sf"/>
</dbReference>
<reference evidence="6 7" key="1">
    <citation type="submission" date="2020-03" db="EMBL/GenBank/DDBJ databases">
        <title>Sequencing the genomes of 1000 actinobacteria strains.</title>
        <authorList>
            <person name="Klenk H.-P."/>
        </authorList>
    </citation>
    <scope>NUCLEOTIDE SEQUENCE [LARGE SCALE GENOMIC DNA]</scope>
    <source>
        <strain evidence="6 7">DSM 45685</strain>
    </source>
</reference>
<dbReference type="PANTHER" id="PTHR35005">
    <property type="entry name" value="3-DEHYDRO-SCYLLO-INOSOSE HYDROLASE"/>
    <property type="match status" value="1"/>
</dbReference>
<evidence type="ECO:0000256" key="5">
    <source>
        <dbReference type="ARBA" id="ARBA00024029"/>
    </source>
</evidence>
<keyword evidence="4" id="KW-0862">Zinc</keyword>
<comment type="cofactor">
    <cofactor evidence="1">
        <name>Zn(2+)</name>
        <dbReference type="ChEBI" id="CHEBI:29105"/>
    </cofactor>
</comment>
<evidence type="ECO:0000256" key="4">
    <source>
        <dbReference type="ARBA" id="ARBA00022833"/>
    </source>
</evidence>
<comment type="similarity">
    <text evidence="5">Belongs to the creatininase superfamily.</text>
</comment>
<evidence type="ECO:0000256" key="1">
    <source>
        <dbReference type="ARBA" id="ARBA00001947"/>
    </source>
</evidence>
<proteinExistence type="inferred from homology"/>
<dbReference type="EC" id="3.5.2.10" evidence="6"/>
<dbReference type="AlphaFoldDB" id="A0A7X5UN90"/>
<accession>A0A7X5UN90</accession>
<evidence type="ECO:0000256" key="3">
    <source>
        <dbReference type="ARBA" id="ARBA00022801"/>
    </source>
</evidence>
<keyword evidence="2" id="KW-0479">Metal-binding</keyword>
<comment type="caution">
    <text evidence="6">The sequence shown here is derived from an EMBL/GenBank/DDBJ whole genome shotgun (WGS) entry which is preliminary data.</text>
</comment>
<sequence>MRFAELSSPQVAALRQGPRVPVLLLPIGAVEPHGPHAPLGTDQLISQSMCERAAARLATDEHVRVLILPPLGYGAARCAAATNGAVGIGQETLHSLIVDVCTALGEQGLPRVVLVDSHAAPEQLATLRRAVHTVALRSGQHIGHLDLACHPAARRLPAQLRAGQCHGGRCETSLVLAERPELVDTAQLRDVAACDGSPFEATGAEGESTFDTLTAMLVEVIRELV</sequence>
<keyword evidence="7" id="KW-1185">Reference proteome</keyword>
<evidence type="ECO:0000256" key="2">
    <source>
        <dbReference type="ARBA" id="ARBA00022723"/>
    </source>
</evidence>
<dbReference type="Proteomes" id="UP000545493">
    <property type="component" value="Unassembled WGS sequence"/>
</dbReference>
<gene>
    <name evidence="6" type="ORF">FHU38_001476</name>
</gene>
<dbReference type="SUPFAM" id="SSF102215">
    <property type="entry name" value="Creatininase"/>
    <property type="match status" value="1"/>
</dbReference>
<dbReference type="Pfam" id="PF02633">
    <property type="entry name" value="Creatininase"/>
    <property type="match status" value="1"/>
</dbReference>